<keyword evidence="3" id="KW-0121">Carboxypeptidase</keyword>
<dbReference type="PANTHER" id="PTHR34978:SF3">
    <property type="entry name" value="SLR0241 PROTEIN"/>
    <property type="match status" value="1"/>
</dbReference>
<dbReference type="CDD" id="cd07341">
    <property type="entry name" value="M56_BlaR1_MecR1_like"/>
    <property type="match status" value="1"/>
</dbReference>
<feature type="domain" description="Peptidase M56" evidence="2">
    <location>
        <begin position="7"/>
        <end position="345"/>
    </location>
</feature>
<gene>
    <name evidence="3" type="ORF">JIN82_07195</name>
</gene>
<name>A0A8J7MFN9_9BACT</name>
<feature type="transmembrane region" description="Helical" evidence="1">
    <location>
        <begin position="12"/>
        <end position="29"/>
    </location>
</feature>
<dbReference type="SUPFAM" id="SSF49464">
    <property type="entry name" value="Carboxypeptidase regulatory domain-like"/>
    <property type="match status" value="2"/>
</dbReference>
<evidence type="ECO:0000259" key="2">
    <source>
        <dbReference type="Pfam" id="PF05569"/>
    </source>
</evidence>
<protein>
    <submittedName>
        <fullName evidence="3">Carboxypeptidase regulatory-like domain-containing protein</fullName>
    </submittedName>
</protein>
<dbReference type="PANTHER" id="PTHR34978">
    <property type="entry name" value="POSSIBLE SENSOR-TRANSDUCER PROTEIN BLAR"/>
    <property type="match status" value="1"/>
</dbReference>
<dbReference type="InterPro" id="IPR008756">
    <property type="entry name" value="Peptidase_M56"/>
</dbReference>
<feature type="transmembrane region" description="Helical" evidence="1">
    <location>
        <begin position="353"/>
        <end position="374"/>
    </location>
</feature>
<feature type="transmembrane region" description="Helical" evidence="1">
    <location>
        <begin position="260"/>
        <end position="283"/>
    </location>
</feature>
<accession>A0A8J7MFN9</accession>
<reference evidence="3" key="1">
    <citation type="submission" date="2021-01" db="EMBL/GenBank/DDBJ databases">
        <title>Modified the classification status of verrucomicrobia.</title>
        <authorList>
            <person name="Feng X."/>
        </authorList>
    </citation>
    <scope>NUCLEOTIDE SEQUENCE</scope>
    <source>
        <strain evidence="3">_KCTC 22039</strain>
    </source>
</reference>
<evidence type="ECO:0000313" key="3">
    <source>
        <dbReference type="EMBL" id="MBK1790939.1"/>
    </source>
</evidence>
<dbReference type="GO" id="GO:0004180">
    <property type="term" value="F:carboxypeptidase activity"/>
    <property type="evidence" value="ECO:0007669"/>
    <property type="project" value="UniProtKB-KW"/>
</dbReference>
<proteinExistence type="predicted"/>
<dbReference type="Gene3D" id="3.30.2010.10">
    <property type="entry name" value="Metalloproteases ('zincins'), catalytic domain"/>
    <property type="match status" value="1"/>
</dbReference>
<dbReference type="Gene3D" id="2.60.40.1120">
    <property type="entry name" value="Carboxypeptidase-like, regulatory domain"/>
    <property type="match status" value="1"/>
</dbReference>
<dbReference type="Pfam" id="PF05569">
    <property type="entry name" value="Peptidase_M56"/>
    <property type="match status" value="1"/>
</dbReference>
<keyword evidence="3" id="KW-0378">Hydrolase</keyword>
<keyword evidence="1" id="KW-0812">Transmembrane</keyword>
<organism evidence="3 4">
    <name type="scientific">Persicirhabdus sediminis</name>
    <dbReference type="NCBI Taxonomy" id="454144"/>
    <lineage>
        <taxon>Bacteria</taxon>
        <taxon>Pseudomonadati</taxon>
        <taxon>Verrucomicrobiota</taxon>
        <taxon>Verrucomicrobiia</taxon>
        <taxon>Verrucomicrobiales</taxon>
        <taxon>Verrucomicrobiaceae</taxon>
        <taxon>Persicirhabdus</taxon>
    </lineage>
</organism>
<dbReference type="Proteomes" id="UP000624703">
    <property type="component" value="Unassembled WGS sequence"/>
</dbReference>
<keyword evidence="1" id="KW-1133">Transmembrane helix</keyword>
<keyword evidence="4" id="KW-1185">Reference proteome</keyword>
<dbReference type="InterPro" id="IPR008969">
    <property type="entry name" value="CarboxyPept-like_regulatory"/>
</dbReference>
<dbReference type="SUPFAM" id="SSF49452">
    <property type="entry name" value="Starch-binding domain-like"/>
    <property type="match status" value="1"/>
</dbReference>
<dbReference type="Pfam" id="PF13620">
    <property type="entry name" value="CarboxypepD_reg"/>
    <property type="match status" value="1"/>
</dbReference>
<dbReference type="GO" id="GO:0030246">
    <property type="term" value="F:carbohydrate binding"/>
    <property type="evidence" value="ECO:0007669"/>
    <property type="project" value="InterPro"/>
</dbReference>
<keyword evidence="3" id="KW-0645">Protease</keyword>
<keyword evidence="1" id="KW-0472">Membrane</keyword>
<dbReference type="RefSeq" id="WP_200310960.1">
    <property type="nucleotide sequence ID" value="NZ_JAENIM010000037.1"/>
</dbReference>
<evidence type="ECO:0000313" key="4">
    <source>
        <dbReference type="Proteomes" id="UP000624703"/>
    </source>
</evidence>
<feature type="transmembrane region" description="Helical" evidence="1">
    <location>
        <begin position="157"/>
        <end position="180"/>
    </location>
</feature>
<evidence type="ECO:0000256" key="1">
    <source>
        <dbReference type="SAM" id="Phobius"/>
    </source>
</evidence>
<sequence length="1637" mass="180913">MGLFEQVLEASAIASVLAVVIFLLLLIAGKRIAPSWRHGLSLLVVVRLLLISPPSAETSWETVFARGDVATAEQNESVESVESAATDQLAELSPPAEMPQEFVEPAEPNAESFSYSEAEAPSAVLPIQEEFAQPEMQPVLSENQVSQIDWSLYLMRAWLAGCVIFAVMLLVNITHLQLVIRSGRRVESDELIDALNQAGQLAVMSRLPRVVLSYQVGSPAVTGLFRPTILFPRQLLGELERADLEMILLHELGHVKRRDLWFNALMLVAQVLHWFNPLVWLACKRIRIEAEAACDSWVLSKIGENHRDSYGHALLNLLENMHQSPTMVGAVSVLESSADLKNRLLGIANYRKGLRLFSALFVITCIGIFTSTGFTKAPEETLQQEVIQEEVIQEEVIQEEVIQEEVASENEELIGENIVTVKVLDPAGQPAPNATVYVQMYSAERGEHVIVDSGMTDALGIMRFDVTELFHEHEGLNHLHLHAKGEKSGVYFDPWLRVGSQIDSELRNAQIKLEKTSSAKVRFLKPDQSPAVGLSVFFESYALSKPVLLGDPGPTLSTVDLGRELGAQVFTGVTDLDGWCDVSYIPDAGGVYLMHDGKEYANLTGKNSGILTENHLLGGESKVFTLATASSIRGQVLDVNGNGAHGVLVGAYGRMYNYYYAETFTDNEGKFELTQLPHSDKPYGVVIRHLPKPLYELNYSSLSEQNIAKQGELVVSVLEGGVVTTEPIKMEAAAFIQWKMLDALTKKPIELDEPRMMAMFRHKVRTGKQTVQFYNGSAAPVGYQPNKEEFEIELQPGETIELEVEFEKEAQQKAPAAPQAGVKLDPAGDNIVTVTVLDPAGKPASNATVYVRKFTAYSNSYDVLSKGKTDASGEYRFDASSSYPKEERDIMSGRDAVDFVAYAAGKGIFIASDYDSKKLVPGEKTFTLRLEKVRSARAQYFQADGTPAAGMNVRVGRLLRQLPSDHPMSRFGYGGVGIPRELAEDLFSAVTDEQGFCTIANIPEFTRAYLLHDWESYANVANKTALFFTSAYVPLDGVSTFKLKPAGNLDGQVSLPDGSEAEGVAVYAFNRDQLYRDIVLTDKTGRYSFKQLPAGTYEILLNVPPALVDEFIAPRDKVVEKVSVGENKAAAISLAKVAYVKVSPIDSETRESLAGGYELRVPAGKCTVQYQQLRPEGYADNNEYYSLEIGAGETKTVDIEFSALNQEVISSIKGQVVDVNGLAVEGAEVIIRSQSQHRQFGPMDQLSDAEGRFAFEFTSEDFSKEANLETELVRIFVRKGELYSTTFQEWKLGETEAKIVVKNDPSTAITGIVIDEEGAPIMGANVMLWGGLPQEWRREQLTDKNGHYHFENLAPVGVELNISVAHSGYGESDSNAIVVIAGESVRVENIVLPKADQHVSGVLLDRHGKPVKGETVQAHGYRQPVSLAYSHGSALTDVSLKDGSFKIDGLVSGWLDLTVKWDPTDRTKWSKTRVKTGDQNIQIIEPTSYQWHDARYNTVDLIGQPMPELKIEKWYHAEPVDVNAKGKVKVFLFQAMDRSLMWSSNTLPLHEKLVKENPELDIFIIHTTWPQREVDEVLANQFPDFKTRFALEAADQPIQAVFKAARLPHLVVDENGIIVMQTDRAKAAIRKAKQLVD</sequence>
<dbReference type="EMBL" id="JAENIM010000037">
    <property type="protein sequence ID" value="MBK1790939.1"/>
    <property type="molecule type" value="Genomic_DNA"/>
</dbReference>
<dbReference type="InterPro" id="IPR052173">
    <property type="entry name" value="Beta-lactam_resp_regulator"/>
</dbReference>
<comment type="caution">
    <text evidence="3">The sequence shown here is derived from an EMBL/GenBank/DDBJ whole genome shotgun (WGS) entry which is preliminary data.</text>
</comment>
<dbReference type="InterPro" id="IPR013784">
    <property type="entry name" value="Carb-bd-like_fold"/>
</dbReference>